<dbReference type="RefSeq" id="WP_282301912.1">
    <property type="nucleotide sequence ID" value="NZ_CP124616.1"/>
</dbReference>
<sequence>MAGENQGFLIDAGAGNDISLNISQANLRGYDRAADDLLITLADGRVIVLEGYFAGGEENRLFLSAEGTLNQVSFVEADGGALYAQYGPTETFGKWSPSDDLIFLDEPRVVADAGYYEEDEVSMLGAGLLGGAAGLGGLGAATAGLAGLGLLGLTGGDGDGGDGDGGDGGGTGPAVPTVDNPDASIDIGGGDDPKLVITGTGEPGDDVSITIDDDTVTTVIEDDGTWEVIFDGDDFPPDGIYEDVVVVVTHPDGGTTELDGPSFEIDTTPPALEIDSGTVSLGDLFNAEGYEEGGVSVSGTAEVGATVVMVVGDYQQSVVVGESGTWTFSFDEVTFPAGEYTTDITITATDSFGNATVVSDSVQVDTIGLVSLDNAPLTGDDLIGQGEYDAGVTLSGSSQAGSSVVVTIEGVSHSVTAGADGSWSVTFAKGDLPAGTYTTSATIVATDAAGNVASATHSFDVDTEISLSMNTGTVGGDGMVNASERAAGVVLTGSAEAGSSVVVMVSGTELTATVAANGSWSVNIPTGLIPEGETSLAVTATATDAAGNSTSTSGTIAVDTMTAVSVQTAGVEGDGVVNAAEHADGVTLTGNAEAGSTVMVTLGSVTKAATVAANGSWSVNYTASEIPTGERTLPVSAVSTDAAGNTATATGDLQVDTLVRNFTNTSTPGGADGVLNAQEASQGLTLTGTTEPGGTVKVTLDGVVKSATVDANGNWTVTYGSSELPSGERTVSLVAVSTDAAGNTDTLTQSVRVDTEAGILTISPAPVEGDDIVNFAEASDGVVLTGTSNPFEMVTVTMNGVSHTVQTNANGVWTAPFASYEVAPGTYTAEITATITDSAGNTLTRTDSVRVDTEVENFAPSSAPIETDGVINKVEASNGVTLAGTTEVGGSIQVVFEGMSYTGVVDSAGNWTVNLPASAMLSGEKSGNAKVLTTDAAGNTAEASVTLTFDTLVTVLTMSDAPITADNVVNAAEAAEGITLNGQVEAGSSVMITFGGVVHEATVNSAGQWTLDVPSSSIPLGTRNETVLIQATDAAGNTKSITETIAIDTDAPGALDWEGYGRNHKGVDEIRTEITEDTVEIGVVVNPGSNPSVADVPLSSSYDVDPLGVTYHSFTSSVPDGSHLVVTATDAAGNTSGNYLVTDDPATNEVTMTDALANVLSNYQIESIDLTFAEDSHLTITEAQIVALSSNTDTLVVHGGADESVTITGATHTGTTTVGTETFNTYSLGDATLMIDDDITNVNGLV</sequence>
<dbReference type="Proteomes" id="UP001241605">
    <property type="component" value="Chromosome"/>
</dbReference>
<dbReference type="NCBIfam" id="NF033510">
    <property type="entry name" value="Ca_tandemer"/>
    <property type="match status" value="9"/>
</dbReference>
<dbReference type="InterPro" id="IPR049826">
    <property type="entry name" value="Ig-like_ice"/>
</dbReference>
<keyword evidence="4" id="KW-1185">Reference proteome</keyword>
<reference evidence="3 4" key="1">
    <citation type="submission" date="2023-05" db="EMBL/GenBank/DDBJ databases">
        <title>YMD87, complete Genome.</title>
        <authorList>
            <person name="Zhang J."/>
            <person name="Xu X."/>
        </authorList>
    </citation>
    <scope>NUCLEOTIDE SEQUENCE [LARGE SCALE GENOMIC DNA]</scope>
    <source>
        <strain evidence="3 4">YMD87</strain>
    </source>
</reference>
<feature type="region of interest" description="Disordered" evidence="1">
    <location>
        <begin position="159"/>
        <end position="178"/>
    </location>
</feature>
<protein>
    <submittedName>
        <fullName evidence="3">Ig-like domain-containing protein</fullName>
    </submittedName>
</protein>
<feature type="domain" description="Bacterial Ig" evidence="2">
    <location>
        <begin position="582"/>
        <end position="650"/>
    </location>
</feature>
<evidence type="ECO:0000256" key="1">
    <source>
        <dbReference type="SAM" id="MobiDB-lite"/>
    </source>
</evidence>
<name>A0ABY8QKY2_9RHOB</name>
<proteinExistence type="predicted"/>
<dbReference type="EMBL" id="CP124616">
    <property type="protein sequence ID" value="WGW05285.1"/>
    <property type="molecule type" value="Genomic_DNA"/>
</dbReference>
<feature type="domain" description="Bacterial Ig" evidence="2">
    <location>
        <begin position="681"/>
        <end position="746"/>
    </location>
</feature>
<accession>A0ABY8QKY2</accession>
<evidence type="ECO:0000313" key="4">
    <source>
        <dbReference type="Proteomes" id="UP001241605"/>
    </source>
</evidence>
<dbReference type="InterPro" id="IPR013783">
    <property type="entry name" value="Ig-like_fold"/>
</dbReference>
<organism evidence="3 4">
    <name type="scientific">Tropicibacter oceani</name>
    <dbReference type="NCBI Taxonomy" id="3058420"/>
    <lineage>
        <taxon>Bacteria</taxon>
        <taxon>Pseudomonadati</taxon>
        <taxon>Pseudomonadota</taxon>
        <taxon>Alphaproteobacteria</taxon>
        <taxon>Rhodobacterales</taxon>
        <taxon>Roseobacteraceae</taxon>
        <taxon>Tropicibacter</taxon>
    </lineage>
</organism>
<evidence type="ECO:0000313" key="3">
    <source>
        <dbReference type="EMBL" id="WGW05285.1"/>
    </source>
</evidence>
<gene>
    <name evidence="3" type="ORF">QF118_06990</name>
</gene>
<dbReference type="InterPro" id="IPR041498">
    <property type="entry name" value="Big_6"/>
</dbReference>
<dbReference type="Pfam" id="PF17936">
    <property type="entry name" value="Big_6"/>
    <property type="match status" value="2"/>
</dbReference>
<dbReference type="NCBIfam" id="NF012196">
    <property type="entry name" value="Ig_like_ice"/>
    <property type="match status" value="1"/>
</dbReference>
<evidence type="ECO:0000259" key="2">
    <source>
        <dbReference type="Pfam" id="PF17936"/>
    </source>
</evidence>
<dbReference type="Gene3D" id="2.60.40.10">
    <property type="entry name" value="Immunoglobulins"/>
    <property type="match status" value="9"/>
</dbReference>